<evidence type="ECO:0000313" key="3">
    <source>
        <dbReference type="Proteomes" id="UP000595140"/>
    </source>
</evidence>
<dbReference type="EMBL" id="OOIL02000547">
    <property type="protein sequence ID" value="VFQ66337.1"/>
    <property type="molecule type" value="Genomic_DNA"/>
</dbReference>
<accession>A0A484KT81</accession>
<dbReference type="AlphaFoldDB" id="A0A484KT81"/>
<feature type="compositionally biased region" description="Basic and acidic residues" evidence="1">
    <location>
        <begin position="73"/>
        <end position="82"/>
    </location>
</feature>
<name>A0A484KT81_9ASTE</name>
<feature type="region of interest" description="Disordered" evidence="1">
    <location>
        <begin position="57"/>
        <end position="82"/>
    </location>
</feature>
<protein>
    <submittedName>
        <fullName evidence="2">Uncharacterized protein</fullName>
    </submittedName>
</protein>
<dbReference type="Proteomes" id="UP000595140">
    <property type="component" value="Unassembled WGS sequence"/>
</dbReference>
<keyword evidence="3" id="KW-1185">Reference proteome</keyword>
<gene>
    <name evidence="2" type="ORF">CCAM_LOCUS8113</name>
</gene>
<evidence type="ECO:0000313" key="2">
    <source>
        <dbReference type="EMBL" id="VFQ66337.1"/>
    </source>
</evidence>
<reference evidence="2 3" key="1">
    <citation type="submission" date="2018-04" db="EMBL/GenBank/DDBJ databases">
        <authorList>
            <person name="Vogel A."/>
        </authorList>
    </citation>
    <scope>NUCLEOTIDE SEQUENCE [LARGE SCALE GENOMIC DNA]</scope>
</reference>
<organism evidence="2 3">
    <name type="scientific">Cuscuta campestris</name>
    <dbReference type="NCBI Taxonomy" id="132261"/>
    <lineage>
        <taxon>Eukaryota</taxon>
        <taxon>Viridiplantae</taxon>
        <taxon>Streptophyta</taxon>
        <taxon>Embryophyta</taxon>
        <taxon>Tracheophyta</taxon>
        <taxon>Spermatophyta</taxon>
        <taxon>Magnoliopsida</taxon>
        <taxon>eudicotyledons</taxon>
        <taxon>Gunneridae</taxon>
        <taxon>Pentapetalae</taxon>
        <taxon>asterids</taxon>
        <taxon>lamiids</taxon>
        <taxon>Solanales</taxon>
        <taxon>Convolvulaceae</taxon>
        <taxon>Cuscuteae</taxon>
        <taxon>Cuscuta</taxon>
        <taxon>Cuscuta subgen. Grammica</taxon>
        <taxon>Cuscuta sect. Cleistogrammica</taxon>
    </lineage>
</organism>
<sequence>MLLLLPQFEMEARQRTNVLDVQFEENRAWDWAKDLETEGNESHVEFVVENEACVTGQGLTQNGGSQLNTSPNHTEDPITLKT</sequence>
<proteinExistence type="predicted"/>
<evidence type="ECO:0000256" key="1">
    <source>
        <dbReference type="SAM" id="MobiDB-lite"/>
    </source>
</evidence>
<feature type="compositionally biased region" description="Polar residues" evidence="1">
    <location>
        <begin position="57"/>
        <end position="72"/>
    </location>
</feature>